<comment type="caution">
    <text evidence="2">The sequence shown here is derived from an EMBL/GenBank/DDBJ whole genome shotgun (WGS) entry which is preliminary data.</text>
</comment>
<reference evidence="2" key="1">
    <citation type="submission" date="2021-04" db="EMBL/GenBank/DDBJ databases">
        <authorList>
            <person name="Rodrigo-Torres L."/>
            <person name="Arahal R. D."/>
            <person name="Lucena T."/>
        </authorList>
    </citation>
    <scope>NUCLEOTIDE SEQUENCE</scope>
    <source>
        <strain evidence="2">CECT 9275</strain>
    </source>
</reference>
<dbReference type="EMBL" id="CAJRAF010000002">
    <property type="protein sequence ID" value="CAG5000654.1"/>
    <property type="molecule type" value="Genomic_DNA"/>
</dbReference>
<accession>A0A916N4H8</accession>
<dbReference type="RefSeq" id="WP_215239137.1">
    <property type="nucleotide sequence ID" value="NZ_CAJRAF010000002.1"/>
</dbReference>
<evidence type="ECO:0000313" key="2">
    <source>
        <dbReference type="EMBL" id="CAG5000654.1"/>
    </source>
</evidence>
<keyword evidence="1" id="KW-0472">Membrane</keyword>
<feature type="transmembrane region" description="Helical" evidence="1">
    <location>
        <begin position="12"/>
        <end position="30"/>
    </location>
</feature>
<dbReference type="AlphaFoldDB" id="A0A916N4H8"/>
<keyword evidence="1" id="KW-0812">Transmembrane</keyword>
<keyword evidence="3" id="KW-1185">Reference proteome</keyword>
<dbReference type="Proteomes" id="UP000680038">
    <property type="component" value="Unassembled WGS sequence"/>
</dbReference>
<evidence type="ECO:0000313" key="3">
    <source>
        <dbReference type="Proteomes" id="UP000680038"/>
    </source>
</evidence>
<keyword evidence="1" id="KW-1133">Transmembrane helix</keyword>
<sequence length="199" mass="22931">METSKFRKIFRYCVYILLIAATTVIVKHFTTPEPIDTASNKDLTLFIEKAISEIDQKLKSNETRPDIATALSWHQSHAVLYNNARRNSDKVVKEQSEVLKKKILKVQAQDFPKLRKEYADSKKEILAGEHITINTSGSAEETLRFTGALFEPSGNKKKFMRDIDEIVKDLRFKRVVFQWPGKDTDSSDYEINSKDDDEI</sequence>
<name>A0A916N4H8_9BACT</name>
<gene>
    <name evidence="2" type="ORF">DYBT9275_02506</name>
</gene>
<evidence type="ECO:0000256" key="1">
    <source>
        <dbReference type="SAM" id="Phobius"/>
    </source>
</evidence>
<protein>
    <submittedName>
        <fullName evidence="2">Uncharacterized protein</fullName>
    </submittedName>
</protein>
<organism evidence="2 3">
    <name type="scientific">Dyadobacter helix</name>
    <dbReference type="NCBI Taxonomy" id="2822344"/>
    <lineage>
        <taxon>Bacteria</taxon>
        <taxon>Pseudomonadati</taxon>
        <taxon>Bacteroidota</taxon>
        <taxon>Cytophagia</taxon>
        <taxon>Cytophagales</taxon>
        <taxon>Spirosomataceae</taxon>
        <taxon>Dyadobacter</taxon>
    </lineage>
</organism>
<proteinExistence type="predicted"/>